<sequence>MASSASSSCSSLTVTLPITNITNFVSIELDGTNYLVWKYQMESILKSAGLMCYVDGTKSAPPATISVNGIATSNPALEGWTRIDQFVISCINATLAKTVAPQALGFTTAPIQAPVSDANRILYTLDGLSPEYGPFITSMELRTKQPSFAELRAHLLTHEQCLLRLTGQSSDGTQSALIAGPTTHPAPFPLPTNAGLLPLPSPNNTSTNTPNKGFNNGNGNGKQKAKCQICNRRGHVASRSFYMRYSTSRNSQPQAHFSGNQPHFAGLHLQPPAPNMYGPPSIHGTAPSQWIPDCGEMSHMTYDRTLIHHPQPYSGTDQVFIGAAFVGSRASPALWHCRLGHPFRQVLSSVNSKHLLELSDLLSVNKKKYIEDLLLRTHMAGAKPVNSPAQTYVALSKDTGDPLDDVTLYRSTVGALQYVTVIRPDIAFSVNKAEGSGVVAATEGSESALAVDLDGITGAQRGFRRAMRAPASDESVGGGERGDKGRGLPLRGAGIRFLCPMLF</sequence>
<name>A0ACC2M872_PERAE</name>
<evidence type="ECO:0000313" key="1">
    <source>
        <dbReference type="EMBL" id="KAJ8641835.1"/>
    </source>
</evidence>
<gene>
    <name evidence="1" type="ORF">MRB53_018529</name>
</gene>
<keyword evidence="2" id="KW-1185">Reference proteome</keyword>
<reference evidence="1 2" key="1">
    <citation type="journal article" date="2022" name="Hortic Res">
        <title>A haplotype resolved chromosomal level avocado genome allows analysis of novel avocado genes.</title>
        <authorList>
            <person name="Nath O."/>
            <person name="Fletcher S.J."/>
            <person name="Hayward A."/>
            <person name="Shaw L.M."/>
            <person name="Masouleh A.K."/>
            <person name="Furtado A."/>
            <person name="Henry R.J."/>
            <person name="Mitter N."/>
        </authorList>
    </citation>
    <scope>NUCLEOTIDE SEQUENCE [LARGE SCALE GENOMIC DNA]</scope>
    <source>
        <strain evidence="2">cv. Hass</strain>
    </source>
</reference>
<dbReference type="EMBL" id="CM056813">
    <property type="protein sequence ID" value="KAJ8641835.1"/>
    <property type="molecule type" value="Genomic_DNA"/>
</dbReference>
<accession>A0ACC2M872</accession>
<evidence type="ECO:0000313" key="2">
    <source>
        <dbReference type="Proteomes" id="UP001234297"/>
    </source>
</evidence>
<dbReference type="Proteomes" id="UP001234297">
    <property type="component" value="Chromosome 5"/>
</dbReference>
<proteinExistence type="predicted"/>
<protein>
    <submittedName>
        <fullName evidence="1">Uncharacterized protein</fullName>
    </submittedName>
</protein>
<organism evidence="1 2">
    <name type="scientific">Persea americana</name>
    <name type="common">Avocado</name>
    <dbReference type="NCBI Taxonomy" id="3435"/>
    <lineage>
        <taxon>Eukaryota</taxon>
        <taxon>Viridiplantae</taxon>
        <taxon>Streptophyta</taxon>
        <taxon>Embryophyta</taxon>
        <taxon>Tracheophyta</taxon>
        <taxon>Spermatophyta</taxon>
        <taxon>Magnoliopsida</taxon>
        <taxon>Magnoliidae</taxon>
        <taxon>Laurales</taxon>
        <taxon>Lauraceae</taxon>
        <taxon>Persea</taxon>
    </lineage>
</organism>
<comment type="caution">
    <text evidence="1">The sequence shown here is derived from an EMBL/GenBank/DDBJ whole genome shotgun (WGS) entry which is preliminary data.</text>
</comment>